<dbReference type="PANTHER" id="PTHR14413">
    <property type="entry name" value="RIBOSOMAL PROTEIN L17"/>
    <property type="match status" value="1"/>
</dbReference>
<keyword evidence="2 5" id="KW-0689">Ribosomal protein</keyword>
<proteinExistence type="inferred from homology"/>
<dbReference type="Gene3D" id="3.90.1030.10">
    <property type="entry name" value="Ribosomal protein L17"/>
    <property type="match status" value="1"/>
</dbReference>
<comment type="similarity">
    <text evidence="1 5">Belongs to the bacterial ribosomal protein bL17 family.</text>
</comment>
<evidence type="ECO:0000256" key="3">
    <source>
        <dbReference type="ARBA" id="ARBA00023274"/>
    </source>
</evidence>
<dbReference type="GO" id="GO:0015934">
    <property type="term" value="C:large ribosomal subunit"/>
    <property type="evidence" value="ECO:0007669"/>
    <property type="project" value="TreeGrafter"/>
</dbReference>
<reference evidence="9" key="1">
    <citation type="submission" date="2017-09" db="EMBL/GenBank/DDBJ databases">
        <title>Depth-based differentiation of microbial function through sediment-hosted aquifers and enrichment of novel symbionts in the deep terrestrial subsurface.</title>
        <authorList>
            <person name="Probst A.J."/>
            <person name="Ladd B."/>
            <person name="Jarett J.K."/>
            <person name="Geller-Mcgrath D.E."/>
            <person name="Sieber C.M.K."/>
            <person name="Emerson J.B."/>
            <person name="Anantharaman K."/>
            <person name="Thomas B.C."/>
            <person name="Malmstrom R."/>
            <person name="Stieglmeier M."/>
            <person name="Klingl A."/>
            <person name="Woyke T."/>
            <person name="Ryan C.M."/>
            <person name="Banfield J.F."/>
        </authorList>
    </citation>
    <scope>NUCLEOTIDE SEQUENCE [LARGE SCALE GENOMIC DNA]</scope>
</reference>
<accession>A0A2M6XAU5</accession>
<evidence type="ECO:0000256" key="2">
    <source>
        <dbReference type="ARBA" id="ARBA00022980"/>
    </source>
</evidence>
<dbReference type="GO" id="GO:0003735">
    <property type="term" value="F:structural constituent of ribosome"/>
    <property type="evidence" value="ECO:0007669"/>
    <property type="project" value="InterPro"/>
</dbReference>
<sequence>MRHHHFGKQLSRDIKQRKTLFKSLINSLVIHNRIRTTEAKAKAVRGLADRLIAKGKVKTPQMRRLIAGFLQNKQAVNKIVDQLGPLFKKRPGGFTRIVRLGRRQGDDAMMVRLELVESPPDQSAEAKPATRKIISTKKTKK</sequence>
<dbReference type="PANTHER" id="PTHR14413:SF16">
    <property type="entry name" value="LARGE RIBOSOMAL SUBUNIT PROTEIN BL17M"/>
    <property type="match status" value="1"/>
</dbReference>
<dbReference type="Proteomes" id="UP000231214">
    <property type="component" value="Unassembled WGS sequence"/>
</dbReference>
<dbReference type="InterPro" id="IPR036373">
    <property type="entry name" value="Ribosomal_bL17_sf"/>
</dbReference>
<evidence type="ECO:0000256" key="6">
    <source>
        <dbReference type="RuleBase" id="RU000661"/>
    </source>
</evidence>
<comment type="caution">
    <text evidence="8">The sequence shown here is derived from an EMBL/GenBank/DDBJ whole genome shotgun (WGS) entry which is preliminary data.</text>
</comment>
<protein>
    <recommendedName>
        <fullName evidence="4 6">50S ribosomal protein L17</fullName>
    </recommendedName>
</protein>
<gene>
    <name evidence="8" type="ORF">COT66_01630</name>
</gene>
<organism evidence="8 9">
    <name type="scientific">Candidatus Shapirobacteria bacterium CG09_land_8_20_14_0_10_49_15</name>
    <dbReference type="NCBI Taxonomy" id="1974482"/>
    <lineage>
        <taxon>Bacteria</taxon>
        <taxon>Candidatus Shapironibacteriota</taxon>
    </lineage>
</organism>
<dbReference type="EMBL" id="PEZK01000026">
    <property type="protein sequence ID" value="PIU02131.1"/>
    <property type="molecule type" value="Genomic_DNA"/>
</dbReference>
<evidence type="ECO:0000313" key="8">
    <source>
        <dbReference type="EMBL" id="PIU02131.1"/>
    </source>
</evidence>
<evidence type="ECO:0000313" key="9">
    <source>
        <dbReference type="Proteomes" id="UP000231214"/>
    </source>
</evidence>
<dbReference type="GO" id="GO:0006412">
    <property type="term" value="P:translation"/>
    <property type="evidence" value="ECO:0007669"/>
    <property type="project" value="InterPro"/>
</dbReference>
<dbReference type="SUPFAM" id="SSF64263">
    <property type="entry name" value="Prokaryotic ribosomal protein L17"/>
    <property type="match status" value="1"/>
</dbReference>
<evidence type="ECO:0000256" key="1">
    <source>
        <dbReference type="ARBA" id="ARBA00008777"/>
    </source>
</evidence>
<evidence type="ECO:0000256" key="4">
    <source>
        <dbReference type="ARBA" id="ARBA00035494"/>
    </source>
</evidence>
<name>A0A2M6XAU5_9BACT</name>
<keyword evidence="3 5" id="KW-0687">Ribonucleoprotein</keyword>
<evidence type="ECO:0000256" key="5">
    <source>
        <dbReference type="RuleBase" id="RU000660"/>
    </source>
</evidence>
<feature type="region of interest" description="Disordered" evidence="7">
    <location>
        <begin position="118"/>
        <end position="141"/>
    </location>
</feature>
<evidence type="ECO:0000256" key="7">
    <source>
        <dbReference type="SAM" id="MobiDB-lite"/>
    </source>
</evidence>
<dbReference type="NCBIfam" id="TIGR00059">
    <property type="entry name" value="L17"/>
    <property type="match status" value="1"/>
</dbReference>
<dbReference type="AlphaFoldDB" id="A0A2M6XAU5"/>
<dbReference type="InterPro" id="IPR000456">
    <property type="entry name" value="Ribosomal_bL17"/>
</dbReference>
<dbReference type="Pfam" id="PF01196">
    <property type="entry name" value="Ribosomal_L17"/>
    <property type="match status" value="1"/>
</dbReference>